<protein>
    <submittedName>
        <fullName evidence="2">Uncharacterized protein</fullName>
    </submittedName>
</protein>
<name>X0UDF2_9ZZZZ</name>
<feature type="non-terminal residue" evidence="2">
    <location>
        <position position="1"/>
    </location>
</feature>
<evidence type="ECO:0000256" key="1">
    <source>
        <dbReference type="SAM" id="Phobius"/>
    </source>
</evidence>
<dbReference type="AlphaFoldDB" id="X0UDF2"/>
<organism evidence="2">
    <name type="scientific">marine sediment metagenome</name>
    <dbReference type="NCBI Taxonomy" id="412755"/>
    <lineage>
        <taxon>unclassified sequences</taxon>
        <taxon>metagenomes</taxon>
        <taxon>ecological metagenomes</taxon>
    </lineage>
</organism>
<accession>X0UDF2</accession>
<reference evidence="2" key="1">
    <citation type="journal article" date="2014" name="Front. Microbiol.">
        <title>High frequency of phylogenetically diverse reductive dehalogenase-homologous genes in deep subseafloor sedimentary metagenomes.</title>
        <authorList>
            <person name="Kawai M."/>
            <person name="Futagami T."/>
            <person name="Toyoda A."/>
            <person name="Takaki Y."/>
            <person name="Nishi S."/>
            <person name="Hori S."/>
            <person name="Arai W."/>
            <person name="Tsubouchi T."/>
            <person name="Morono Y."/>
            <person name="Uchiyama I."/>
            <person name="Ito T."/>
            <person name="Fujiyama A."/>
            <person name="Inagaki F."/>
            <person name="Takami H."/>
        </authorList>
    </citation>
    <scope>NUCLEOTIDE SEQUENCE</scope>
    <source>
        <strain evidence="2">Expedition CK06-06</strain>
    </source>
</reference>
<gene>
    <name evidence="2" type="ORF">S01H1_19865</name>
</gene>
<feature type="transmembrane region" description="Helical" evidence="1">
    <location>
        <begin position="31"/>
        <end position="55"/>
    </location>
</feature>
<keyword evidence="1" id="KW-0812">Transmembrane</keyword>
<proteinExistence type="predicted"/>
<dbReference type="EMBL" id="BARS01010788">
    <property type="protein sequence ID" value="GAF97346.1"/>
    <property type="molecule type" value="Genomic_DNA"/>
</dbReference>
<keyword evidence="1" id="KW-1133">Transmembrane helix</keyword>
<evidence type="ECO:0000313" key="2">
    <source>
        <dbReference type="EMBL" id="GAF97346.1"/>
    </source>
</evidence>
<comment type="caution">
    <text evidence="2">The sequence shown here is derived from an EMBL/GenBank/DDBJ whole genome shotgun (WGS) entry which is preliminary data.</text>
</comment>
<keyword evidence="1" id="KW-0472">Membrane</keyword>
<sequence>HTGGNSYCSRESPLDAERSLRNWGRRNPRQGLLPLVFPSSFPVLFLPYLCLFLFLDRSPPVALFHLP</sequence>